<evidence type="ECO:0000313" key="4">
    <source>
        <dbReference type="Proteomes" id="UP001281761"/>
    </source>
</evidence>
<feature type="compositionally biased region" description="Basic and acidic residues" evidence="2">
    <location>
        <begin position="917"/>
        <end position="931"/>
    </location>
</feature>
<dbReference type="Gene3D" id="3.10.50.40">
    <property type="match status" value="1"/>
</dbReference>
<proteinExistence type="predicted"/>
<protein>
    <submittedName>
        <fullName evidence="3">Uncharacterized protein</fullName>
    </submittedName>
</protein>
<keyword evidence="4" id="KW-1185">Reference proteome</keyword>
<feature type="compositionally biased region" description="Basic and acidic residues" evidence="2">
    <location>
        <begin position="829"/>
        <end position="847"/>
    </location>
</feature>
<dbReference type="EMBL" id="JARBJD010000050">
    <property type="protein sequence ID" value="KAK2956934.1"/>
    <property type="molecule type" value="Genomic_DNA"/>
</dbReference>
<feature type="compositionally biased region" description="Acidic residues" evidence="2">
    <location>
        <begin position="683"/>
        <end position="695"/>
    </location>
</feature>
<comment type="caution">
    <text evidence="3">The sequence shown here is derived from an EMBL/GenBank/DDBJ whole genome shotgun (WGS) entry which is preliminary data.</text>
</comment>
<keyword evidence="1" id="KW-0175">Coiled coil</keyword>
<name>A0ABQ9XZR9_9EUKA</name>
<feature type="compositionally biased region" description="Basic and acidic residues" evidence="2">
    <location>
        <begin position="642"/>
        <end position="652"/>
    </location>
</feature>
<feature type="coiled-coil region" evidence="1">
    <location>
        <begin position="256"/>
        <end position="294"/>
    </location>
</feature>
<feature type="compositionally biased region" description="Basic and acidic residues" evidence="2">
    <location>
        <begin position="729"/>
        <end position="775"/>
    </location>
</feature>
<reference evidence="3 4" key="1">
    <citation type="journal article" date="2022" name="bioRxiv">
        <title>Genomics of Preaxostyla Flagellates Illuminates Evolutionary Transitions and the Path Towards Mitochondrial Loss.</title>
        <authorList>
            <person name="Novak L.V.F."/>
            <person name="Treitli S.C."/>
            <person name="Pyrih J."/>
            <person name="Halakuc P."/>
            <person name="Pipaliya S.V."/>
            <person name="Vacek V."/>
            <person name="Brzon O."/>
            <person name="Soukal P."/>
            <person name="Eme L."/>
            <person name="Dacks J.B."/>
            <person name="Karnkowska A."/>
            <person name="Elias M."/>
            <person name="Hampl V."/>
        </authorList>
    </citation>
    <scope>NUCLEOTIDE SEQUENCE [LARGE SCALE GENOMIC DNA]</scope>
    <source>
        <strain evidence="3">NAU3</strain>
        <tissue evidence="3">Gut</tissue>
    </source>
</reference>
<evidence type="ECO:0000256" key="1">
    <source>
        <dbReference type="SAM" id="Coils"/>
    </source>
</evidence>
<feature type="coiled-coil region" evidence="1">
    <location>
        <begin position="362"/>
        <end position="396"/>
    </location>
</feature>
<accession>A0ABQ9XZR9</accession>
<evidence type="ECO:0000313" key="3">
    <source>
        <dbReference type="EMBL" id="KAK2956934.1"/>
    </source>
</evidence>
<feature type="compositionally biased region" description="Acidic residues" evidence="2">
    <location>
        <begin position="848"/>
        <end position="858"/>
    </location>
</feature>
<dbReference type="Proteomes" id="UP001281761">
    <property type="component" value="Unassembled WGS sequence"/>
</dbReference>
<evidence type="ECO:0000256" key="2">
    <source>
        <dbReference type="SAM" id="MobiDB-lite"/>
    </source>
</evidence>
<feature type="region of interest" description="Disordered" evidence="2">
    <location>
        <begin position="637"/>
        <end position="942"/>
    </location>
</feature>
<sequence>MNTIHFFSINYATCYRVVEKRSENVGQVAVGVIKNYEQSSLQFTIFQTSYPSTSTLLDESIQHDSPIFSNPREDFITVKGKSTGIISLHFSSASECKILFDFLTRTKTQMQSIFAQISFRISDTCLIPIHLIKPGKKQTAVIPGDYVGVALTISRWNLDSLTKGDVIEVFDDSTYDEGQKNLYTFTMDKDESFAALEYCLLGMKRNEQSECLIPVCILHGRGISSTLDTYIHSTSDYCVHMNFTVKGIKKSKEWKKADISDQLAFANQKKQDLLSQLTETYKQWKSQLNELDISRITFASKESLIRQKFWDMHTFVLPVVQDPAVQNTIVTTLAKIEHQLDRIKDKSDSHSQSIFHHLRDDLSAIVAENNNLESTLESLQEDTEIQRQSLQSLRLDLGRIRVKQVEQPELVIESEEGPEEKNERLKKELSDLHHQFELLKEETDITQEETTMRLEKNRLLADHDERRKKRAIDVRMEEFEAEMRRRAANEKADVAKHVIVEFHSALNDLTGQAKQTFNFDEEEDDETKDEVFPFDEELRTVIEESFSTARSAPPSTKEEVDDILEHFTDQLDMLKDSLTEKGSEVVARHWKQHSQFMKEYLSVQRWTKTELMKGVSEGSGKIEKKVEEERRRVLEEIEEEEKERTEADRLATTDEDSEFVALSARPVTVQPKMTQSTKRPDEGDGDDGSSEDESDEHEKDGLQEDNEGDIPFPDFVIKMLESAGIEPGPRVRADDAGRREDEEREEEARTENETRINDIHDDLETDIDHHHKEREDESDTPVITLLNASGLELEGIIESPVPEFTESMMESQPPTPLPKDAEEEEESEKNEHDRKDGSGQKTGHGENGDDESADESSDDSSHQAKPKVANSAFLAQLNNLIRGGPQKSFGMPRKSQNEGEEEKKEVNENNGSSGYVFEKELTPERKQERKLPTRMRRRKGGLASVAEVGNIVKEDEG</sequence>
<dbReference type="InterPro" id="IPR046357">
    <property type="entry name" value="PPIase_dom_sf"/>
</dbReference>
<gene>
    <name evidence="3" type="ORF">BLNAU_8009</name>
</gene>
<organism evidence="3 4">
    <name type="scientific">Blattamonas nauphoetae</name>
    <dbReference type="NCBI Taxonomy" id="2049346"/>
    <lineage>
        <taxon>Eukaryota</taxon>
        <taxon>Metamonada</taxon>
        <taxon>Preaxostyla</taxon>
        <taxon>Oxymonadida</taxon>
        <taxon>Blattamonas</taxon>
    </lineage>
</organism>
<feature type="compositionally biased region" description="Basic and acidic residues" evidence="2">
    <location>
        <begin position="895"/>
        <end position="907"/>
    </location>
</feature>